<dbReference type="OrthoDB" id="78780at2759"/>
<dbReference type="EMBL" id="KI913972">
    <property type="protein sequence ID" value="ETV97567.1"/>
    <property type="molecule type" value="Genomic_DNA"/>
</dbReference>
<name>A0A024TW39_9STRA</name>
<accession>A0A024TW39</accession>
<dbReference type="RefSeq" id="XP_008873776.1">
    <property type="nucleotide sequence ID" value="XM_008875554.1"/>
</dbReference>
<protein>
    <submittedName>
        <fullName evidence="3">Uncharacterized protein</fullName>
    </submittedName>
</protein>
<sequence>MATPATVDPIAPASVAIDVEVPAPSTTAEASSDVAIAADSAEAPHTTTPAVASTTPQNKPDASKSKAELSKKQHRQSSARDGYNIVCCGNSWLDLFLIPLTVVVLFGAMIGLSILVLWSVFLTSTSGAAHWVFFFAWITGVIAVVISVQVAEYEKYLNAEHEKKQIAEGTNA</sequence>
<evidence type="ECO:0000313" key="3">
    <source>
        <dbReference type="EMBL" id="ETV97567.1"/>
    </source>
</evidence>
<dbReference type="GeneID" id="20086521"/>
<proteinExistence type="predicted"/>
<keyword evidence="2" id="KW-0812">Transmembrane</keyword>
<evidence type="ECO:0000256" key="2">
    <source>
        <dbReference type="SAM" id="Phobius"/>
    </source>
</evidence>
<feature type="transmembrane region" description="Helical" evidence="2">
    <location>
        <begin position="128"/>
        <end position="148"/>
    </location>
</feature>
<keyword evidence="2" id="KW-0472">Membrane</keyword>
<reference evidence="3" key="1">
    <citation type="submission" date="2013-12" db="EMBL/GenBank/DDBJ databases">
        <title>The Genome Sequence of Aphanomyces invadans NJM9701.</title>
        <authorList>
            <consortium name="The Broad Institute Genomics Platform"/>
            <person name="Russ C."/>
            <person name="Tyler B."/>
            <person name="van West P."/>
            <person name="Dieguez-Uribeondo J."/>
            <person name="Young S.K."/>
            <person name="Zeng Q."/>
            <person name="Gargeya S."/>
            <person name="Fitzgerald M."/>
            <person name="Abouelleil A."/>
            <person name="Alvarado L."/>
            <person name="Chapman S.B."/>
            <person name="Gainer-Dewar J."/>
            <person name="Goldberg J."/>
            <person name="Griggs A."/>
            <person name="Gujja S."/>
            <person name="Hansen M."/>
            <person name="Howarth C."/>
            <person name="Imamovic A."/>
            <person name="Ireland A."/>
            <person name="Larimer J."/>
            <person name="McCowan C."/>
            <person name="Murphy C."/>
            <person name="Pearson M."/>
            <person name="Poon T.W."/>
            <person name="Priest M."/>
            <person name="Roberts A."/>
            <person name="Saif S."/>
            <person name="Shea T."/>
            <person name="Sykes S."/>
            <person name="Wortman J."/>
            <person name="Nusbaum C."/>
            <person name="Birren B."/>
        </authorList>
    </citation>
    <scope>NUCLEOTIDE SEQUENCE [LARGE SCALE GENOMIC DNA]</scope>
    <source>
        <strain evidence="3">NJM9701</strain>
    </source>
</reference>
<gene>
    <name evidence="3" type="ORF">H310_09471</name>
</gene>
<feature type="compositionally biased region" description="Polar residues" evidence="1">
    <location>
        <begin position="45"/>
        <end position="60"/>
    </location>
</feature>
<feature type="transmembrane region" description="Helical" evidence="2">
    <location>
        <begin position="95"/>
        <end position="122"/>
    </location>
</feature>
<dbReference type="VEuPathDB" id="FungiDB:H310_09471"/>
<dbReference type="eggNOG" id="ENOG502SCGU">
    <property type="taxonomic scope" value="Eukaryota"/>
</dbReference>
<evidence type="ECO:0000256" key="1">
    <source>
        <dbReference type="SAM" id="MobiDB-lite"/>
    </source>
</evidence>
<feature type="compositionally biased region" description="Basic and acidic residues" evidence="1">
    <location>
        <begin position="61"/>
        <end position="71"/>
    </location>
</feature>
<dbReference type="AlphaFoldDB" id="A0A024TW39"/>
<organism evidence="3">
    <name type="scientific">Aphanomyces invadans</name>
    <dbReference type="NCBI Taxonomy" id="157072"/>
    <lineage>
        <taxon>Eukaryota</taxon>
        <taxon>Sar</taxon>
        <taxon>Stramenopiles</taxon>
        <taxon>Oomycota</taxon>
        <taxon>Saprolegniomycetes</taxon>
        <taxon>Saprolegniales</taxon>
        <taxon>Verrucalvaceae</taxon>
        <taxon>Aphanomyces</taxon>
    </lineage>
</organism>
<feature type="region of interest" description="Disordered" evidence="1">
    <location>
        <begin position="38"/>
        <end position="75"/>
    </location>
</feature>
<keyword evidence="2" id="KW-1133">Transmembrane helix</keyword>